<dbReference type="FunFam" id="3.30.160.60:FF:000405">
    <property type="entry name" value="pogo transposable element with ZNF domain isoform X1"/>
    <property type="match status" value="1"/>
</dbReference>
<evidence type="ECO:0000256" key="6">
    <source>
        <dbReference type="ARBA" id="ARBA00022499"/>
    </source>
</evidence>
<keyword evidence="13" id="KW-0862">Zinc</keyword>
<evidence type="ECO:0000256" key="9">
    <source>
        <dbReference type="ARBA" id="ARBA00022723"/>
    </source>
</evidence>
<evidence type="ECO:0000256" key="10">
    <source>
        <dbReference type="ARBA" id="ARBA00022737"/>
    </source>
</evidence>
<feature type="domain" description="HTH CENPB-type" evidence="26">
    <location>
        <begin position="72"/>
        <end position="153"/>
    </location>
</feature>
<keyword evidence="18" id="KW-0234">DNA repair</keyword>
<dbReference type="GO" id="GO:0008270">
    <property type="term" value="F:zinc ion binding"/>
    <property type="evidence" value="ECO:0007669"/>
    <property type="project" value="UniProtKB-KW"/>
</dbReference>
<proteinExistence type="predicted"/>
<keyword evidence="7" id="KW-0597">Phosphoprotein</keyword>
<keyword evidence="9" id="KW-0479">Metal-binding</keyword>
<evidence type="ECO:0000256" key="8">
    <source>
        <dbReference type="ARBA" id="ARBA00022618"/>
    </source>
</evidence>
<dbReference type="Gene3D" id="3.30.160.60">
    <property type="entry name" value="Classic Zinc Finger"/>
    <property type="match status" value="2"/>
</dbReference>
<dbReference type="Pfam" id="PF25429">
    <property type="entry name" value="zf-POGZ"/>
    <property type="match status" value="1"/>
</dbReference>
<keyword evidence="16" id="KW-0238">DNA-binding</keyword>
<comment type="function">
    <text evidence="21">Plays a role in mitotic cell cycle progression and is involved in kinetochore assembly and mitotic sister chromatid cohesion. Probably through its association with CBX5 plays a role in mitotic chromosome segregation by regulating aurora kinase B/AURKB activation and AURKB and CBX5 dissociation from chromosome arms. Promotes the repair of DNA double-strand breaks through the homologous recombination pathway.</text>
</comment>
<protein>
    <recommendedName>
        <fullName evidence="22">Pogo transposable element with ZNF domain</fullName>
    </recommendedName>
</protein>
<dbReference type="InterPro" id="IPR057618">
    <property type="entry name" value="Znf_POGZ/Z280C-D-like"/>
</dbReference>
<dbReference type="Pfam" id="PF03221">
    <property type="entry name" value="HTH_Tnp_Tc5"/>
    <property type="match status" value="2"/>
</dbReference>
<dbReference type="PROSITE" id="PS50157">
    <property type="entry name" value="ZINC_FINGER_C2H2_2"/>
    <property type="match status" value="2"/>
</dbReference>
<feature type="region of interest" description="Disordered" evidence="24">
    <location>
        <begin position="1490"/>
        <end position="1517"/>
    </location>
</feature>
<evidence type="ECO:0000256" key="5">
    <source>
        <dbReference type="ARBA" id="ARBA00022490"/>
    </source>
</evidence>
<feature type="region of interest" description="Disordered" evidence="24">
    <location>
        <begin position="786"/>
        <end position="840"/>
    </location>
</feature>
<feature type="compositionally biased region" description="Acidic residues" evidence="24">
    <location>
        <begin position="1952"/>
        <end position="1961"/>
    </location>
</feature>
<dbReference type="InterPro" id="IPR013087">
    <property type="entry name" value="Znf_C2H2_type"/>
</dbReference>
<dbReference type="SUPFAM" id="SSF46689">
    <property type="entry name" value="Homeodomain-like"/>
    <property type="match status" value="3"/>
</dbReference>
<organism evidence="27 28">
    <name type="scientific">Panthera pardus</name>
    <name type="common">Leopard</name>
    <name type="synonym">Felis pardus</name>
    <dbReference type="NCBI Taxonomy" id="9691"/>
    <lineage>
        <taxon>Eukaryota</taxon>
        <taxon>Metazoa</taxon>
        <taxon>Chordata</taxon>
        <taxon>Craniata</taxon>
        <taxon>Vertebrata</taxon>
        <taxon>Euteleostomi</taxon>
        <taxon>Mammalia</taxon>
        <taxon>Eutheria</taxon>
        <taxon>Laurasiatheria</taxon>
        <taxon>Carnivora</taxon>
        <taxon>Feliformia</taxon>
        <taxon>Felidae</taxon>
        <taxon>Pantherinae</taxon>
        <taxon>Panthera</taxon>
    </lineage>
</organism>
<evidence type="ECO:0000256" key="14">
    <source>
        <dbReference type="ARBA" id="ARBA00022843"/>
    </source>
</evidence>
<keyword evidence="14" id="KW-0832">Ubl conjugation</keyword>
<comment type="subcellular location">
    <subcellularLocation>
        <location evidence="2">Chromosome</location>
    </subcellularLocation>
    <subcellularLocation>
        <location evidence="3">Cytoplasm</location>
    </subcellularLocation>
    <subcellularLocation>
        <location evidence="1">Nucleus</location>
    </subcellularLocation>
</comment>
<dbReference type="Pfam" id="PF25414">
    <property type="entry name" value="zf-C2H2_Z280C_D"/>
    <property type="match status" value="1"/>
</dbReference>
<dbReference type="CTD" id="23126"/>
<feature type="compositionally biased region" description="Low complexity" evidence="24">
    <location>
        <begin position="1453"/>
        <end position="1463"/>
    </location>
</feature>
<sequence length="1961" mass="219138">MAPRRKNVEKKGGKKKEMITVEVKKEIIKKYERGMRVAEIARFYKKSTSTICTILKKKEEIRGLDAAKGVTRISKQRPRVLEDVEKLLLVWINEKQLAGDTVTENFICEKAKALYTDLVSKLPGTSTEKEEGFKASRGWFDNFKRRSGIRSVAKHGEAASLDAKAAEAFATEFQKLMVSECYLPEQVFNCDETRLFWKKMPKRTYITEEENAMPGHKPMKDHLTLLFCANASGDFKVKPLLVYHSENPRAFKKCKVQKSQLNVMWRSNSKAWVTRMLFIEWINEVFGPAVKKYLLEKNLPLKALLVMDNAPAHPPGFEDDLLEEFEFIKGKFLPPNTTPILQPMDQQVISNFKKLYIKALFQQCFEVTEGTNLTLREFWKNHFHIVNCLKIIDKAWDGVTKRTLCSAWRKLWPDCVLGHDIEGLAHEQEAPVVDEIVSLGKTMGLEVNEDDIQELVEEHGQELTTDELMDLHHEQQQKVMEEISSAEEKKAEESLTSDEIREMCKMWETVQNFVEKHHLNKAVAVQAMNLFNDNAMSHFREILKRRQNMADTDLFMECEEEELEPWQKISDVIEDSVVEDYNSVDKTTTVSVSQQPVSAPVPIAAHASVAGHLSTSTTVSSSGAQNSDSTKKTLVTLIANNNAGNSLVQQGGQPLILTQNPTPGLGTMVTQPVLRPVQVMQNANHVTSSPVASQPIFITTQGFPVRNVRPVQNAMNQVGIVLNVQQGQTVRPITLVPAPGTQFVKPTVGVPQVFSQMTPVRPGSTMPVRPTTNTFTTVIPATLTIRSTVPQSQSQQTKSTPSTSTTPTATQPTSLGQLASQPPGQSSQTPNPKLAPSFPSPPAVSIASFVTVKRPGVTGENSNEVAKLVNTLNTIPSLGQSPGPVVVSNNSSAHGSQRTSGPESSMKVTSSIPVFDLQDGGRKICPRCNAQFRVTEALRGHMCYCCPEMVEYQKKGKSLDSEPSVPSAAKPPSPEKTAPVASTPSSTPIPALSPPTKVPEPNENVGDAVQTKLIMLVDDFYYGRDGGKVAQLTNFPKVATSFRCPHCTKRLKNNIRFMNHMKHHVELDQQNGEVDGHTICQHCYRQFSTPFQLQCHLENVHSPYESTTKCKICEWAFESEPLFLQHMKDTHKPGEMPYVCQVCQYRSSLYSEVDVHFRMIHEDTRHLLCPYCLKVFKNGNAFQQHYMRHQKRNVYHCNKCRLQFLFAKDKIEHKLQHHKTFRKPKQLEGLKPGTKVTIRASRGQPRTVPVSSNDAPPSTLQEAAPLTSSTDPLPVFLYPPVRRNIQKRAVRKMSVMGRQTCLECSFEIPDFPNHFPTYVHCSLCRYSTCCSRAYANHMINNHVPRKSPKYLALFKNSVSGIKLACTSCTFVTSVGDAMAKHLVFNPSHRSSSVLPRGLTWISHSRHGHTRDRVHDRSLKNIYPPPAFPSNKTATVKSVGATPAEPEELPPPLAQALPSPASTATPPPTPTQPQLLALPPLATEGAECLNVDDQDEGSPVIQEPEQATGGGSGSGVGKKEQLSVKKLRVVLFALCCNTEQAAEHFRNPQRRIRRWLRRFQASQGENLEGKYLSLEAEEKLAEWVLTQREQQLPVNEETLFQKATKIGRSLEGGFKISYEWAVRFMLRHHLTPHARRAVAHTLPKDVAENAGLFIEFVQRQIHNQDLPLSMIVAIDEISLFLDTEVLSSDDRKENALQTVGTGEPWCDMVLAILADGTVLPTLVFYRGQMDQPANVPDSILLEVKESGYSDDEIMELWSARVWQKHTACQRSKGMLVMDCHRTHLSEEVLAMLSASSTLPAVVPAGCSSKIQPLDVCIKRTIKNFLHKKWKEQAREMADTACDSDVLLQLVLVWLAEVLGVIGNCPELVQRSFLVASVLPGPDGNINSPTRNADMQEELIASLEEQLKLSGEQSEEPSASTPRPRSSPEETVEPESLHQLFEGESETESFYGFEEADLDLMEI</sequence>
<evidence type="ECO:0000259" key="26">
    <source>
        <dbReference type="PROSITE" id="PS51253"/>
    </source>
</evidence>
<evidence type="ECO:0000259" key="25">
    <source>
        <dbReference type="PROSITE" id="PS50157"/>
    </source>
</evidence>
<dbReference type="GeneID" id="109257049"/>
<keyword evidence="8" id="KW-0132">Cell division</keyword>
<feature type="compositionally biased region" description="Polar residues" evidence="24">
    <location>
        <begin position="815"/>
        <end position="831"/>
    </location>
</feature>
<evidence type="ECO:0000256" key="11">
    <source>
        <dbReference type="ARBA" id="ARBA00022763"/>
    </source>
</evidence>
<dbReference type="PANTHER" id="PTHR19303:SF27">
    <property type="entry name" value="HTH CENPB-TYPE DOMAIN-CONTAINING PROTEIN"/>
    <property type="match status" value="1"/>
</dbReference>
<dbReference type="InterPro" id="IPR059074">
    <property type="entry name" value="zf-C2H2_Z280C_D"/>
</dbReference>
<dbReference type="SMART" id="SM00355">
    <property type="entry name" value="ZnF_C2H2"/>
    <property type="match status" value="8"/>
</dbReference>
<keyword evidence="19" id="KW-0539">Nucleus</keyword>
<dbReference type="InterPro" id="IPR006600">
    <property type="entry name" value="HTH_CenpB_DNA-bd_dom"/>
</dbReference>
<feature type="region of interest" description="Disordered" evidence="24">
    <location>
        <begin position="1906"/>
        <end position="1961"/>
    </location>
</feature>
<evidence type="ECO:0000256" key="15">
    <source>
        <dbReference type="ARBA" id="ARBA00023054"/>
    </source>
</evidence>
<dbReference type="RefSeq" id="XP_053745544.1">
    <property type="nucleotide sequence ID" value="XM_053889569.1"/>
</dbReference>
<keyword evidence="4" id="KW-0158">Chromosome</keyword>
<evidence type="ECO:0000256" key="4">
    <source>
        <dbReference type="ARBA" id="ARBA00022454"/>
    </source>
</evidence>
<feature type="compositionally biased region" description="Low complexity" evidence="24">
    <location>
        <begin position="787"/>
        <end position="814"/>
    </location>
</feature>
<dbReference type="InterPro" id="IPR050863">
    <property type="entry name" value="CenT-Element_Derived"/>
</dbReference>
<keyword evidence="27" id="KW-1185">Reference proteome</keyword>
<feature type="domain" description="HTH CENPB-type" evidence="26">
    <location>
        <begin position="1563"/>
        <end position="1633"/>
    </location>
</feature>
<dbReference type="GO" id="GO:0005737">
    <property type="term" value="C:cytoplasm"/>
    <property type="evidence" value="ECO:0007669"/>
    <property type="project" value="UniProtKB-SubCell"/>
</dbReference>
<dbReference type="GO" id="GO:0006310">
    <property type="term" value="P:DNA recombination"/>
    <property type="evidence" value="ECO:0007669"/>
    <property type="project" value="UniProtKB-KW"/>
</dbReference>
<dbReference type="PROSITE" id="PS00028">
    <property type="entry name" value="ZINC_FINGER_C2H2_1"/>
    <property type="match status" value="5"/>
</dbReference>
<keyword evidence="17" id="KW-0233">DNA recombination</keyword>
<name>A0A9W2UGV3_PANPR</name>
<dbReference type="SMART" id="SM00674">
    <property type="entry name" value="CENPB"/>
    <property type="match status" value="2"/>
</dbReference>
<gene>
    <name evidence="28" type="primary">POGZ</name>
</gene>
<feature type="region of interest" description="Disordered" evidence="24">
    <location>
        <begin position="878"/>
        <end position="909"/>
    </location>
</feature>
<evidence type="ECO:0000256" key="22">
    <source>
        <dbReference type="ARBA" id="ARBA00068245"/>
    </source>
</evidence>
<feature type="compositionally biased region" description="Polar residues" evidence="24">
    <location>
        <begin position="1249"/>
        <end position="1266"/>
    </location>
</feature>
<evidence type="ECO:0000256" key="24">
    <source>
        <dbReference type="SAM" id="MobiDB-lite"/>
    </source>
</evidence>
<dbReference type="GO" id="GO:0051301">
    <property type="term" value="P:cell division"/>
    <property type="evidence" value="ECO:0007669"/>
    <property type="project" value="UniProtKB-KW"/>
</dbReference>
<evidence type="ECO:0000256" key="18">
    <source>
        <dbReference type="ARBA" id="ARBA00023204"/>
    </source>
</evidence>
<keyword evidence="12 23" id="KW-0863">Zinc-finger</keyword>
<evidence type="ECO:0000256" key="16">
    <source>
        <dbReference type="ARBA" id="ARBA00023125"/>
    </source>
</evidence>
<dbReference type="Gene3D" id="1.10.10.60">
    <property type="entry name" value="Homeodomain-like"/>
    <property type="match status" value="3"/>
</dbReference>
<dbReference type="InterPro" id="IPR004875">
    <property type="entry name" value="DDE_SF_endonuclease_dom"/>
</dbReference>
<dbReference type="GO" id="GO:0005694">
    <property type="term" value="C:chromosome"/>
    <property type="evidence" value="ECO:0007669"/>
    <property type="project" value="UniProtKB-SubCell"/>
</dbReference>
<dbReference type="InterPro" id="IPR007889">
    <property type="entry name" value="HTH_Psq"/>
</dbReference>
<evidence type="ECO:0000256" key="20">
    <source>
        <dbReference type="ARBA" id="ARBA00023306"/>
    </source>
</evidence>
<evidence type="ECO:0000256" key="3">
    <source>
        <dbReference type="ARBA" id="ARBA00004496"/>
    </source>
</evidence>
<evidence type="ECO:0000256" key="19">
    <source>
        <dbReference type="ARBA" id="ARBA00023242"/>
    </source>
</evidence>
<evidence type="ECO:0000256" key="12">
    <source>
        <dbReference type="ARBA" id="ARBA00022771"/>
    </source>
</evidence>
<evidence type="ECO:0000256" key="2">
    <source>
        <dbReference type="ARBA" id="ARBA00004286"/>
    </source>
</evidence>
<evidence type="ECO:0000256" key="1">
    <source>
        <dbReference type="ARBA" id="ARBA00004123"/>
    </source>
</evidence>
<keyword evidence="15" id="KW-0175">Coiled coil</keyword>
<reference evidence="28" key="1">
    <citation type="submission" date="2025-08" db="UniProtKB">
        <authorList>
            <consortium name="RefSeq"/>
        </authorList>
    </citation>
    <scope>IDENTIFICATION</scope>
    <source>
        <tissue evidence="28">Whole blood</tissue>
    </source>
</reference>
<dbReference type="InterPro" id="IPR036236">
    <property type="entry name" value="Znf_C2H2_sf"/>
</dbReference>
<accession>A0A9W2UGV3</accession>
<feature type="region of interest" description="Disordered" evidence="24">
    <location>
        <begin position="957"/>
        <end position="1004"/>
    </location>
</feature>
<dbReference type="PROSITE" id="PS51253">
    <property type="entry name" value="HTH_CENPB"/>
    <property type="match status" value="2"/>
</dbReference>
<keyword evidence="11" id="KW-0227">DNA damage</keyword>
<feature type="domain" description="C2H2-type" evidence="25">
    <location>
        <begin position="1078"/>
        <end position="1106"/>
    </location>
</feature>
<evidence type="ECO:0000256" key="7">
    <source>
        <dbReference type="ARBA" id="ARBA00022553"/>
    </source>
</evidence>
<dbReference type="GO" id="GO:0006281">
    <property type="term" value="P:DNA repair"/>
    <property type="evidence" value="ECO:0007669"/>
    <property type="project" value="UniProtKB-KW"/>
</dbReference>
<dbReference type="Proteomes" id="UP001165780">
    <property type="component" value="Unplaced"/>
</dbReference>
<feature type="domain" description="C2H2-type" evidence="25">
    <location>
        <begin position="1042"/>
        <end position="1069"/>
    </location>
</feature>
<dbReference type="Pfam" id="PF03184">
    <property type="entry name" value="DDE_1"/>
    <property type="match status" value="2"/>
</dbReference>
<feature type="compositionally biased region" description="Polar residues" evidence="24">
    <location>
        <begin position="893"/>
        <end position="909"/>
    </location>
</feature>
<dbReference type="PANTHER" id="PTHR19303">
    <property type="entry name" value="TRANSPOSON"/>
    <property type="match status" value="1"/>
</dbReference>
<dbReference type="GO" id="GO:0003677">
    <property type="term" value="F:DNA binding"/>
    <property type="evidence" value="ECO:0007669"/>
    <property type="project" value="UniProtKB-KW"/>
</dbReference>
<dbReference type="SUPFAM" id="SSF57667">
    <property type="entry name" value="beta-beta-alpha zinc fingers"/>
    <property type="match status" value="1"/>
</dbReference>
<dbReference type="InterPro" id="IPR009057">
    <property type="entry name" value="Homeodomain-like_sf"/>
</dbReference>
<keyword evidence="6" id="KW-1017">Isopeptide bond</keyword>
<dbReference type="GO" id="GO:0005634">
    <property type="term" value="C:nucleus"/>
    <property type="evidence" value="ECO:0007669"/>
    <property type="project" value="UniProtKB-SubCell"/>
</dbReference>
<feature type="region of interest" description="Disordered" evidence="24">
    <location>
        <begin position="1241"/>
        <end position="1266"/>
    </location>
</feature>
<evidence type="ECO:0000256" key="13">
    <source>
        <dbReference type="ARBA" id="ARBA00022833"/>
    </source>
</evidence>
<evidence type="ECO:0000256" key="23">
    <source>
        <dbReference type="PROSITE-ProRule" id="PRU00042"/>
    </source>
</evidence>
<evidence type="ECO:0000313" key="28">
    <source>
        <dbReference type="RefSeq" id="XP_053745544.1"/>
    </source>
</evidence>
<keyword evidence="20" id="KW-0131">Cell cycle</keyword>
<feature type="region of interest" description="Disordered" evidence="24">
    <location>
        <begin position="1422"/>
        <end position="1473"/>
    </location>
</feature>
<keyword evidence="10" id="KW-0677">Repeat</keyword>
<evidence type="ECO:0000313" key="27">
    <source>
        <dbReference type="Proteomes" id="UP001165780"/>
    </source>
</evidence>
<keyword evidence="5" id="KW-0963">Cytoplasm</keyword>
<evidence type="ECO:0000256" key="21">
    <source>
        <dbReference type="ARBA" id="ARBA00056049"/>
    </source>
</evidence>
<dbReference type="Pfam" id="PF04218">
    <property type="entry name" value="CENP-B_N"/>
    <property type="match status" value="1"/>
</dbReference>
<evidence type="ECO:0000256" key="17">
    <source>
        <dbReference type="ARBA" id="ARBA00023172"/>
    </source>
</evidence>